<comment type="caution">
    <text evidence="1">The sequence shown here is derived from an EMBL/GenBank/DDBJ whole genome shotgun (WGS) entry which is preliminary data.</text>
</comment>
<gene>
    <name evidence="1" type="ORF">Pint_02547</name>
</gene>
<protein>
    <submittedName>
        <fullName evidence="1">Uncharacterized protein</fullName>
    </submittedName>
</protein>
<proteinExistence type="predicted"/>
<dbReference type="Proteomes" id="UP001163603">
    <property type="component" value="Chromosome 1"/>
</dbReference>
<accession>A0ACC0ZKW6</accession>
<name>A0ACC0ZKW6_9ROSI</name>
<reference evidence="2" key="1">
    <citation type="journal article" date="2023" name="G3 (Bethesda)">
        <title>Genome assembly and association tests identify interacting loci associated with vigor, precocity, and sex in interspecific pistachio rootstocks.</title>
        <authorList>
            <person name="Palmer W."/>
            <person name="Jacygrad E."/>
            <person name="Sagayaradj S."/>
            <person name="Cavanaugh K."/>
            <person name="Han R."/>
            <person name="Bertier L."/>
            <person name="Beede B."/>
            <person name="Kafkas S."/>
            <person name="Golino D."/>
            <person name="Preece J."/>
            <person name="Michelmore R."/>
        </authorList>
    </citation>
    <scope>NUCLEOTIDE SEQUENCE [LARGE SCALE GENOMIC DNA]</scope>
</reference>
<dbReference type="EMBL" id="CM047736">
    <property type="protein sequence ID" value="KAJ0053905.1"/>
    <property type="molecule type" value="Genomic_DNA"/>
</dbReference>
<evidence type="ECO:0000313" key="1">
    <source>
        <dbReference type="EMBL" id="KAJ0053905.1"/>
    </source>
</evidence>
<evidence type="ECO:0000313" key="2">
    <source>
        <dbReference type="Proteomes" id="UP001163603"/>
    </source>
</evidence>
<keyword evidence="2" id="KW-1185">Reference proteome</keyword>
<organism evidence="1 2">
    <name type="scientific">Pistacia integerrima</name>
    <dbReference type="NCBI Taxonomy" id="434235"/>
    <lineage>
        <taxon>Eukaryota</taxon>
        <taxon>Viridiplantae</taxon>
        <taxon>Streptophyta</taxon>
        <taxon>Embryophyta</taxon>
        <taxon>Tracheophyta</taxon>
        <taxon>Spermatophyta</taxon>
        <taxon>Magnoliopsida</taxon>
        <taxon>eudicotyledons</taxon>
        <taxon>Gunneridae</taxon>
        <taxon>Pentapetalae</taxon>
        <taxon>rosids</taxon>
        <taxon>malvids</taxon>
        <taxon>Sapindales</taxon>
        <taxon>Anacardiaceae</taxon>
        <taxon>Pistacia</taxon>
    </lineage>
</organism>
<sequence>MRMSTTRGPAGGSNEILEPRNWQREEYCLQKGSNFGEYTAPYSQLTSKSNISIILVSSGKDIRKDKTVVMFLSWVLLFSADMSDCQWNEVTLNEEDLSYMLDDVTTPVKACEELAYHATHSGRDNIDKEQIERRETSSQVKRRRMLQFDTEVADSSLFSNEMPSAFLAPNERENPVDEVLPEASPWISGFSADVPGSSFEGIDQSFEGWLAQCLNDSEMNFSPDNMNFSGASDGQIDISDFNNPPPACDANMVQQHAPRTPRNIVFRGRKSIIRTPTKLASSVAYPFAFIKPCGVQGDVTLKDINQRIHTPSKSKQNIEDPAAYPTSAFSGKPVVGKTKIRTEGGKGSITIMRTKG</sequence>